<dbReference type="Pfam" id="PF01765">
    <property type="entry name" value="RRF"/>
    <property type="match status" value="1"/>
</dbReference>
<dbReference type="InterPro" id="IPR023584">
    <property type="entry name" value="Ribosome_recyc_fac_dom"/>
</dbReference>
<dbReference type="AlphaFoldDB" id="A0A9X3TY02"/>
<dbReference type="Proteomes" id="UP001141619">
    <property type="component" value="Unassembled WGS sequence"/>
</dbReference>
<dbReference type="SUPFAM" id="SSF55194">
    <property type="entry name" value="Ribosome recycling factor, RRF"/>
    <property type="match status" value="1"/>
</dbReference>
<sequence>MSSAFDLGGIQRRMAGAVDSLKHEFSGLRTGRASANMLDPVMVEAYGASVPISQVGNVSTPEARMLSVQVWDNALVGAVDRAIRNSGLGLNPVLDGTMLRIPVPELNEERRKDLVKVAGKYTEATRVAVRNVRRDGMDILKKLEKDGDISQDDQKNLSEKVQKLTDETIKTVDQMLVSKEKEILQV</sequence>
<evidence type="ECO:0000313" key="8">
    <source>
        <dbReference type="EMBL" id="MDA5193769.1"/>
    </source>
</evidence>
<dbReference type="Gene3D" id="3.30.1360.40">
    <property type="match status" value="1"/>
</dbReference>
<accession>A0A9X3TY02</accession>
<protein>
    <recommendedName>
        <fullName evidence="6">Ribosome-recycling factor</fullName>
        <shortName evidence="6">RRF</shortName>
    </recommendedName>
    <alternativeName>
        <fullName evidence="6">Ribosome-releasing factor</fullName>
    </alternativeName>
</protein>
<dbReference type="Gene3D" id="1.10.132.20">
    <property type="entry name" value="Ribosome-recycling factor"/>
    <property type="match status" value="1"/>
</dbReference>
<evidence type="ECO:0000256" key="2">
    <source>
        <dbReference type="ARBA" id="ARBA00005912"/>
    </source>
</evidence>
<dbReference type="RefSeq" id="WP_274943463.1">
    <property type="nucleotide sequence ID" value="NZ_JANWOI010000002.1"/>
</dbReference>
<dbReference type="PANTHER" id="PTHR20982:SF3">
    <property type="entry name" value="MITOCHONDRIAL RIBOSOME RECYCLING FACTOR PSEUDO 1"/>
    <property type="match status" value="1"/>
</dbReference>
<dbReference type="GO" id="GO:0043023">
    <property type="term" value="F:ribosomal large subunit binding"/>
    <property type="evidence" value="ECO:0007669"/>
    <property type="project" value="TreeGrafter"/>
</dbReference>
<gene>
    <name evidence="6 8" type="primary">frr</name>
    <name evidence="8" type="ORF">NYP16_07365</name>
</gene>
<dbReference type="NCBIfam" id="TIGR00496">
    <property type="entry name" value="frr"/>
    <property type="match status" value="1"/>
</dbReference>
<dbReference type="GO" id="GO:0002184">
    <property type="term" value="P:cytoplasmic translational termination"/>
    <property type="evidence" value="ECO:0007669"/>
    <property type="project" value="TreeGrafter"/>
</dbReference>
<keyword evidence="3 6" id="KW-0963">Cytoplasm</keyword>
<dbReference type="InterPro" id="IPR036191">
    <property type="entry name" value="RRF_sf"/>
</dbReference>
<feature type="domain" description="Ribosome recycling factor" evidence="7">
    <location>
        <begin position="21"/>
        <end position="184"/>
    </location>
</feature>
<evidence type="ECO:0000256" key="6">
    <source>
        <dbReference type="HAMAP-Rule" id="MF_00040"/>
    </source>
</evidence>
<keyword evidence="4 6" id="KW-0648">Protein biosynthesis</keyword>
<comment type="similarity">
    <text evidence="2 6">Belongs to the RRF family.</text>
</comment>
<name>A0A9X3TY02_9PROT</name>
<dbReference type="FunFam" id="1.10.132.20:FF:000001">
    <property type="entry name" value="Ribosome-recycling factor"/>
    <property type="match status" value="1"/>
</dbReference>
<dbReference type="EMBL" id="JANWOI010000002">
    <property type="protein sequence ID" value="MDA5193769.1"/>
    <property type="molecule type" value="Genomic_DNA"/>
</dbReference>
<evidence type="ECO:0000256" key="5">
    <source>
        <dbReference type="ARBA" id="ARBA00025050"/>
    </source>
</evidence>
<proteinExistence type="inferred from homology"/>
<comment type="subcellular location">
    <subcellularLocation>
        <location evidence="1 6">Cytoplasm</location>
    </subcellularLocation>
</comment>
<dbReference type="PANTHER" id="PTHR20982">
    <property type="entry name" value="RIBOSOME RECYCLING FACTOR"/>
    <property type="match status" value="1"/>
</dbReference>
<dbReference type="GO" id="GO:0005829">
    <property type="term" value="C:cytosol"/>
    <property type="evidence" value="ECO:0007669"/>
    <property type="project" value="GOC"/>
</dbReference>
<comment type="function">
    <text evidence="5 6">Responsible for the release of ribosomes from messenger RNA at the termination of protein biosynthesis. May increase the efficiency of translation by recycling ribosomes from one round of translation to another.</text>
</comment>
<reference evidence="8" key="1">
    <citation type="submission" date="2022-08" db="EMBL/GenBank/DDBJ databases">
        <authorList>
            <person name="Vandamme P."/>
            <person name="Hettiarachchi A."/>
            <person name="Peeters C."/>
            <person name="Cnockaert M."/>
            <person name="Carlier A."/>
        </authorList>
    </citation>
    <scope>NUCLEOTIDE SEQUENCE</scope>
    <source>
        <strain evidence="8">LMG 31809</strain>
    </source>
</reference>
<reference evidence="8" key="2">
    <citation type="journal article" date="2023" name="Syst. Appl. Microbiol.">
        <title>Govania unica gen. nov., sp. nov., a rare biosphere bacterium that represents a novel family in the class Alphaproteobacteria.</title>
        <authorList>
            <person name="Vandamme P."/>
            <person name="Peeters C."/>
            <person name="Hettiarachchi A."/>
            <person name="Cnockaert M."/>
            <person name="Carlier A."/>
        </authorList>
    </citation>
    <scope>NUCLEOTIDE SEQUENCE</scope>
    <source>
        <strain evidence="8">LMG 31809</strain>
    </source>
</reference>
<dbReference type="InterPro" id="IPR002661">
    <property type="entry name" value="Ribosome_recyc_fac"/>
</dbReference>
<evidence type="ECO:0000259" key="7">
    <source>
        <dbReference type="Pfam" id="PF01765"/>
    </source>
</evidence>
<dbReference type="FunFam" id="3.30.1360.40:FF:000001">
    <property type="entry name" value="Ribosome-recycling factor"/>
    <property type="match status" value="1"/>
</dbReference>
<evidence type="ECO:0000256" key="1">
    <source>
        <dbReference type="ARBA" id="ARBA00004496"/>
    </source>
</evidence>
<organism evidence="8 9">
    <name type="scientific">Govanella unica</name>
    <dbReference type="NCBI Taxonomy" id="2975056"/>
    <lineage>
        <taxon>Bacteria</taxon>
        <taxon>Pseudomonadati</taxon>
        <taxon>Pseudomonadota</taxon>
        <taxon>Alphaproteobacteria</taxon>
        <taxon>Emcibacterales</taxon>
        <taxon>Govanellaceae</taxon>
        <taxon>Govanella</taxon>
    </lineage>
</organism>
<keyword evidence="9" id="KW-1185">Reference proteome</keyword>
<evidence type="ECO:0000256" key="3">
    <source>
        <dbReference type="ARBA" id="ARBA00022490"/>
    </source>
</evidence>
<dbReference type="CDD" id="cd00520">
    <property type="entry name" value="RRF"/>
    <property type="match status" value="1"/>
</dbReference>
<comment type="caution">
    <text evidence="8">The sequence shown here is derived from an EMBL/GenBank/DDBJ whole genome shotgun (WGS) entry which is preliminary data.</text>
</comment>
<evidence type="ECO:0000256" key="4">
    <source>
        <dbReference type="ARBA" id="ARBA00022917"/>
    </source>
</evidence>
<evidence type="ECO:0000313" key="9">
    <source>
        <dbReference type="Proteomes" id="UP001141619"/>
    </source>
</evidence>
<dbReference type="HAMAP" id="MF_00040">
    <property type="entry name" value="RRF"/>
    <property type="match status" value="1"/>
</dbReference>